<evidence type="ECO:0000313" key="2">
    <source>
        <dbReference type="EMBL" id="SCZ58377.1"/>
    </source>
</evidence>
<proteinExistence type="predicted"/>
<dbReference type="GO" id="GO:0051082">
    <property type="term" value="F:unfolded protein binding"/>
    <property type="evidence" value="ECO:0007669"/>
    <property type="project" value="InterPro"/>
</dbReference>
<keyword evidence="1" id="KW-0732">Signal</keyword>
<organism evidence="2 3">
    <name type="scientific">Epibacterium ulvae</name>
    <dbReference type="NCBI Taxonomy" id="1156985"/>
    <lineage>
        <taxon>Bacteria</taxon>
        <taxon>Pseudomonadati</taxon>
        <taxon>Pseudomonadota</taxon>
        <taxon>Alphaproteobacteria</taxon>
        <taxon>Rhodobacterales</taxon>
        <taxon>Roseobacteraceae</taxon>
        <taxon>Epibacterium</taxon>
    </lineage>
</organism>
<evidence type="ECO:0000256" key="1">
    <source>
        <dbReference type="SAM" id="SignalP"/>
    </source>
</evidence>
<dbReference type="InterPro" id="IPR024930">
    <property type="entry name" value="Skp_dom_sf"/>
</dbReference>
<sequence length="201" mass="22197">MNVKRPNIRWCVASVLGAASFFAGSLHAQNYQPAPTTVLNLGVPQSGVVTIQSDLFFRESTFGKRVAQEIEAEGAVLTAENRRIESDLREEEQDLVARRGEMDPEAFRRLADAFDQKVQLTRRTQEQKLREINEIGDTARREFLEAADPILQEIMIEAGAGAILEKSTVFLSSASADITQLAIARINAVLGDGIRLTDPLE</sequence>
<gene>
    <name evidence="2" type="ORF">SAMN04488118_103275</name>
</gene>
<accession>A0A1G5Q9K7</accession>
<protein>
    <submittedName>
        <fullName evidence="2">Periplasmic chaperone for outer membrane proteins Skp</fullName>
    </submittedName>
</protein>
<evidence type="ECO:0000313" key="3">
    <source>
        <dbReference type="Proteomes" id="UP000198767"/>
    </source>
</evidence>
<dbReference type="Proteomes" id="UP000198767">
    <property type="component" value="Unassembled WGS sequence"/>
</dbReference>
<feature type="signal peptide" evidence="1">
    <location>
        <begin position="1"/>
        <end position="28"/>
    </location>
</feature>
<dbReference type="SMART" id="SM00935">
    <property type="entry name" value="OmpH"/>
    <property type="match status" value="1"/>
</dbReference>
<name>A0A1G5Q9K7_9RHOB</name>
<dbReference type="Gene3D" id="3.30.910.20">
    <property type="entry name" value="Skp domain"/>
    <property type="match status" value="1"/>
</dbReference>
<dbReference type="EMBL" id="FMWG01000003">
    <property type="protein sequence ID" value="SCZ58377.1"/>
    <property type="molecule type" value="Genomic_DNA"/>
</dbReference>
<dbReference type="STRING" id="1156985.SAMN04488118_103275"/>
<dbReference type="Pfam" id="PF03938">
    <property type="entry name" value="OmpH"/>
    <property type="match status" value="1"/>
</dbReference>
<keyword evidence="3" id="KW-1185">Reference proteome</keyword>
<dbReference type="OrthoDB" id="7868372at2"/>
<dbReference type="AlphaFoldDB" id="A0A1G5Q9K7"/>
<dbReference type="InterPro" id="IPR005632">
    <property type="entry name" value="Chaperone_Skp"/>
</dbReference>
<feature type="chain" id="PRO_5011637319" evidence="1">
    <location>
        <begin position="29"/>
        <end position="201"/>
    </location>
</feature>
<dbReference type="SUPFAM" id="SSF111384">
    <property type="entry name" value="OmpH-like"/>
    <property type="match status" value="1"/>
</dbReference>
<reference evidence="2 3" key="1">
    <citation type="submission" date="2016-10" db="EMBL/GenBank/DDBJ databases">
        <authorList>
            <person name="de Groot N.N."/>
        </authorList>
    </citation>
    <scope>NUCLEOTIDE SEQUENCE [LARGE SCALE GENOMIC DNA]</scope>
    <source>
        <strain evidence="2 3">U95</strain>
    </source>
</reference>